<evidence type="ECO:0000256" key="6">
    <source>
        <dbReference type="ARBA" id="ARBA00038929"/>
    </source>
</evidence>
<proteinExistence type="inferred from homology"/>
<dbReference type="PANTHER" id="PTHR31297">
    <property type="entry name" value="GLUCAN ENDO-1,6-BETA-GLUCOSIDASE B"/>
    <property type="match status" value="1"/>
</dbReference>
<dbReference type="EC" id="3.2.1.58" evidence="6"/>
<dbReference type="PANTHER" id="PTHR31297:SF8">
    <property type="entry name" value="GLYCOSIDE HYDROLASE FAMILY 5 DOMAIN-CONTAINING PROTEIN"/>
    <property type="match status" value="1"/>
</dbReference>
<dbReference type="PROSITE" id="PS00659">
    <property type="entry name" value="GLYCOSYL_HYDROL_F5"/>
    <property type="match status" value="1"/>
</dbReference>
<dbReference type="AlphaFoldDB" id="A0A6A6JMK9"/>
<dbReference type="InterPro" id="IPR017853">
    <property type="entry name" value="GH"/>
</dbReference>
<dbReference type="GO" id="GO:0005576">
    <property type="term" value="C:extracellular region"/>
    <property type="evidence" value="ECO:0007669"/>
    <property type="project" value="TreeGrafter"/>
</dbReference>
<keyword evidence="2 7" id="KW-0378">Hydrolase</keyword>
<accession>A0A6A6JMK9</accession>
<dbReference type="InterPro" id="IPR018087">
    <property type="entry name" value="Glyco_hydro_5_CS"/>
</dbReference>
<reference evidence="10" key="1">
    <citation type="journal article" date="2020" name="Stud. Mycol.">
        <title>101 Dothideomycetes genomes: a test case for predicting lifestyles and emergence of pathogens.</title>
        <authorList>
            <person name="Haridas S."/>
            <person name="Albert R."/>
            <person name="Binder M."/>
            <person name="Bloem J."/>
            <person name="Labutti K."/>
            <person name="Salamov A."/>
            <person name="Andreopoulos B."/>
            <person name="Baker S."/>
            <person name="Barry K."/>
            <person name="Bills G."/>
            <person name="Bluhm B."/>
            <person name="Cannon C."/>
            <person name="Castanera R."/>
            <person name="Culley D."/>
            <person name="Daum C."/>
            <person name="Ezra D."/>
            <person name="Gonzalez J."/>
            <person name="Henrissat B."/>
            <person name="Kuo A."/>
            <person name="Liang C."/>
            <person name="Lipzen A."/>
            <person name="Lutzoni F."/>
            <person name="Magnuson J."/>
            <person name="Mondo S."/>
            <person name="Nolan M."/>
            <person name="Ohm R."/>
            <person name="Pangilinan J."/>
            <person name="Park H.-J."/>
            <person name="Ramirez L."/>
            <person name="Alfaro M."/>
            <person name="Sun H."/>
            <person name="Tritt A."/>
            <person name="Yoshinaga Y."/>
            <person name="Zwiers L.-H."/>
            <person name="Turgeon B."/>
            <person name="Goodwin S."/>
            <person name="Spatafora J."/>
            <person name="Crous P."/>
            <person name="Grigoriev I."/>
        </authorList>
    </citation>
    <scope>NUCLEOTIDE SEQUENCE</scope>
    <source>
        <strain evidence="10">CBS 379.55</strain>
    </source>
</reference>
<dbReference type="RefSeq" id="XP_033655429.1">
    <property type="nucleotide sequence ID" value="XM_033802644.1"/>
</dbReference>
<keyword evidence="4" id="KW-0961">Cell wall biogenesis/degradation</keyword>
<dbReference type="Gene3D" id="3.20.20.80">
    <property type="entry name" value="Glycosidases"/>
    <property type="match status" value="1"/>
</dbReference>
<sequence length="418" mass="47111">MILTRLLSGVLLLGTALAAPSLDKRGVSFNWGSEKLRGVNIGGWLVLEPWITPSLFDNLNRGDIVDEYTLGEKLGHDAALQILRRHWDTWATWHDFNKIAQSGFNVVRIPIGYWAYDTFGAPYVQGAAPYLDAAIDWARSVGLKIIIDLHGAPGSQNGFDNSGQRTDNPQWTRGDTVRQTLQVLKKISDKYARPSYQDVVIGIQLLNEPLIGSVDEGATRQFYRDGFGQVRDVSDTPVILHDGFKQPRSWNGFLTPQDGNAQNVVIDHHEYQVFSNEGVARQPWQHRQQVCNNADSYSGADKWTFVGEWTGAMTDCAKYLNGFGRGARYDGTFPGSSKVGDCGWLRDLSQWPQWYRDDTRGYIEAQLDAFEKKTQGWVWWNFKTEQAPEWDAFRLIDAGIFPQPLTSRKFGPVCTNLG</sequence>
<dbReference type="Proteomes" id="UP000800097">
    <property type="component" value="Unassembled WGS sequence"/>
</dbReference>
<comment type="similarity">
    <text evidence="1 7">Belongs to the glycosyl hydrolase 5 (cellulase A) family.</text>
</comment>
<feature type="signal peptide" evidence="8">
    <location>
        <begin position="1"/>
        <end position="18"/>
    </location>
</feature>
<dbReference type="Pfam" id="PF00150">
    <property type="entry name" value="Cellulase"/>
    <property type="match status" value="1"/>
</dbReference>
<dbReference type="EMBL" id="ML986489">
    <property type="protein sequence ID" value="KAF2277890.1"/>
    <property type="molecule type" value="Genomic_DNA"/>
</dbReference>
<dbReference type="GeneID" id="54555819"/>
<gene>
    <name evidence="10" type="ORF">EI97DRAFT_500124</name>
</gene>
<keyword evidence="3 7" id="KW-0326">Glycosidase</keyword>
<feature type="domain" description="Glycoside hydrolase family 5" evidence="9">
    <location>
        <begin position="94"/>
        <end position="314"/>
    </location>
</feature>
<dbReference type="InterPro" id="IPR001547">
    <property type="entry name" value="Glyco_hydro_5"/>
</dbReference>
<organism evidence="10 11">
    <name type="scientific">Westerdykella ornata</name>
    <dbReference type="NCBI Taxonomy" id="318751"/>
    <lineage>
        <taxon>Eukaryota</taxon>
        <taxon>Fungi</taxon>
        <taxon>Dikarya</taxon>
        <taxon>Ascomycota</taxon>
        <taxon>Pezizomycotina</taxon>
        <taxon>Dothideomycetes</taxon>
        <taxon>Pleosporomycetidae</taxon>
        <taxon>Pleosporales</taxon>
        <taxon>Sporormiaceae</taxon>
        <taxon>Westerdykella</taxon>
    </lineage>
</organism>
<dbReference type="SUPFAM" id="SSF51445">
    <property type="entry name" value="(Trans)glycosidases"/>
    <property type="match status" value="1"/>
</dbReference>
<evidence type="ECO:0000256" key="7">
    <source>
        <dbReference type="RuleBase" id="RU361153"/>
    </source>
</evidence>
<dbReference type="InterPro" id="IPR050386">
    <property type="entry name" value="Glycosyl_hydrolase_5"/>
</dbReference>
<evidence type="ECO:0000256" key="4">
    <source>
        <dbReference type="ARBA" id="ARBA00023316"/>
    </source>
</evidence>
<name>A0A6A6JMK9_WESOR</name>
<keyword evidence="11" id="KW-1185">Reference proteome</keyword>
<evidence type="ECO:0000313" key="11">
    <source>
        <dbReference type="Proteomes" id="UP000800097"/>
    </source>
</evidence>
<evidence type="ECO:0000313" key="10">
    <source>
        <dbReference type="EMBL" id="KAF2277890.1"/>
    </source>
</evidence>
<evidence type="ECO:0000256" key="2">
    <source>
        <dbReference type="ARBA" id="ARBA00022801"/>
    </source>
</evidence>
<dbReference type="OrthoDB" id="62120at2759"/>
<dbReference type="FunFam" id="3.20.20.80:FF:000033">
    <property type="entry name" value="Glucan 1,3-beta-glucosidase A"/>
    <property type="match status" value="1"/>
</dbReference>
<evidence type="ECO:0000256" key="1">
    <source>
        <dbReference type="ARBA" id="ARBA00005641"/>
    </source>
</evidence>
<comment type="catalytic activity">
    <reaction evidence="5">
        <text>Successive hydrolysis of beta-D-glucose units from the non-reducing ends of (1-&gt;3)-beta-D-glucans, releasing alpha-glucose.</text>
        <dbReference type="EC" id="3.2.1.58"/>
    </reaction>
</comment>
<dbReference type="GO" id="GO:0004338">
    <property type="term" value="F:glucan exo-1,3-beta-glucosidase activity"/>
    <property type="evidence" value="ECO:0007669"/>
    <property type="project" value="UniProtKB-EC"/>
</dbReference>
<dbReference type="GO" id="GO:0009251">
    <property type="term" value="P:glucan catabolic process"/>
    <property type="evidence" value="ECO:0007669"/>
    <property type="project" value="TreeGrafter"/>
</dbReference>
<feature type="chain" id="PRO_5025695445" description="glucan 1,3-beta-glucosidase" evidence="8">
    <location>
        <begin position="19"/>
        <end position="418"/>
    </location>
</feature>
<evidence type="ECO:0000256" key="5">
    <source>
        <dbReference type="ARBA" id="ARBA00036824"/>
    </source>
</evidence>
<dbReference type="GO" id="GO:0009986">
    <property type="term" value="C:cell surface"/>
    <property type="evidence" value="ECO:0007669"/>
    <property type="project" value="TreeGrafter"/>
</dbReference>
<dbReference type="GO" id="GO:0071555">
    <property type="term" value="P:cell wall organization"/>
    <property type="evidence" value="ECO:0007669"/>
    <property type="project" value="UniProtKB-KW"/>
</dbReference>
<keyword evidence="8" id="KW-0732">Signal</keyword>
<evidence type="ECO:0000256" key="3">
    <source>
        <dbReference type="ARBA" id="ARBA00023295"/>
    </source>
</evidence>
<protein>
    <recommendedName>
        <fullName evidence="6">glucan 1,3-beta-glucosidase</fullName>
        <ecNumber evidence="6">3.2.1.58</ecNumber>
    </recommendedName>
</protein>
<evidence type="ECO:0000259" key="9">
    <source>
        <dbReference type="Pfam" id="PF00150"/>
    </source>
</evidence>
<evidence type="ECO:0000256" key="8">
    <source>
        <dbReference type="SAM" id="SignalP"/>
    </source>
</evidence>